<evidence type="ECO:0000313" key="2">
    <source>
        <dbReference type="EMBL" id="KOB76983.1"/>
    </source>
</evidence>
<name>A0A0L7LN59_OPEBR</name>
<evidence type="ECO:0000313" key="3">
    <source>
        <dbReference type="Proteomes" id="UP000037510"/>
    </source>
</evidence>
<organism evidence="2 3">
    <name type="scientific">Operophtera brumata</name>
    <name type="common">Winter moth</name>
    <name type="synonym">Phalaena brumata</name>
    <dbReference type="NCBI Taxonomy" id="104452"/>
    <lineage>
        <taxon>Eukaryota</taxon>
        <taxon>Metazoa</taxon>
        <taxon>Ecdysozoa</taxon>
        <taxon>Arthropoda</taxon>
        <taxon>Hexapoda</taxon>
        <taxon>Insecta</taxon>
        <taxon>Pterygota</taxon>
        <taxon>Neoptera</taxon>
        <taxon>Endopterygota</taxon>
        <taxon>Lepidoptera</taxon>
        <taxon>Glossata</taxon>
        <taxon>Ditrysia</taxon>
        <taxon>Geometroidea</taxon>
        <taxon>Geometridae</taxon>
        <taxon>Larentiinae</taxon>
        <taxon>Operophtera</taxon>
    </lineage>
</organism>
<dbReference type="PROSITE" id="PS50086">
    <property type="entry name" value="TBC_RABGAP"/>
    <property type="match status" value="1"/>
</dbReference>
<sequence>MFQHPNEVVRYLEKVKEDYLVPLDPELATHMATANISMELFGIRWLRLLFGREFPRSEIPHLWGFLFADGPTLPNLHYVIVAILLSMRSTR</sequence>
<dbReference type="SUPFAM" id="SSF47923">
    <property type="entry name" value="Ypt/Rab-GAP domain of gyp1p"/>
    <property type="match status" value="1"/>
</dbReference>
<comment type="caution">
    <text evidence="2">The sequence shown here is derived from an EMBL/GenBank/DDBJ whole genome shotgun (WGS) entry which is preliminary data.</text>
</comment>
<dbReference type="Gene3D" id="1.10.472.80">
    <property type="entry name" value="Ypt/Rab-GAP domain of gyp1p, domain 3"/>
    <property type="match status" value="1"/>
</dbReference>
<dbReference type="AlphaFoldDB" id="A0A0L7LN59"/>
<protein>
    <submittedName>
        <fullName evidence="2">TBC1 domain family member 5</fullName>
    </submittedName>
</protein>
<dbReference type="Pfam" id="PF00566">
    <property type="entry name" value="RabGAP-TBC"/>
    <property type="match status" value="1"/>
</dbReference>
<proteinExistence type="predicted"/>
<reference evidence="2 3" key="1">
    <citation type="journal article" date="2015" name="Genome Biol. Evol.">
        <title>The genome of winter moth (Operophtera brumata) provides a genomic perspective on sexual dimorphism and phenology.</title>
        <authorList>
            <person name="Derks M.F."/>
            <person name="Smit S."/>
            <person name="Salis L."/>
            <person name="Schijlen E."/>
            <person name="Bossers A."/>
            <person name="Mateman C."/>
            <person name="Pijl A.S."/>
            <person name="de Ridder D."/>
            <person name="Groenen M.A."/>
            <person name="Visser M.E."/>
            <person name="Megens H.J."/>
        </authorList>
    </citation>
    <scope>NUCLEOTIDE SEQUENCE [LARGE SCALE GENOMIC DNA]</scope>
    <source>
        <strain evidence="2">WM2013NL</strain>
        <tissue evidence="2">Head and thorax</tissue>
    </source>
</reference>
<gene>
    <name evidence="2" type="ORF">OBRU01_04033</name>
</gene>
<dbReference type="InterPro" id="IPR000195">
    <property type="entry name" value="Rab-GAP-TBC_dom"/>
</dbReference>
<dbReference type="STRING" id="104452.A0A0L7LN59"/>
<dbReference type="InterPro" id="IPR035969">
    <property type="entry name" value="Rab-GAP_TBC_sf"/>
</dbReference>
<dbReference type="Proteomes" id="UP000037510">
    <property type="component" value="Unassembled WGS sequence"/>
</dbReference>
<evidence type="ECO:0000259" key="1">
    <source>
        <dbReference type="PROSITE" id="PS50086"/>
    </source>
</evidence>
<accession>A0A0L7LN59</accession>
<keyword evidence="3" id="KW-1185">Reference proteome</keyword>
<feature type="domain" description="Rab-GAP TBC" evidence="1">
    <location>
        <begin position="1"/>
        <end position="70"/>
    </location>
</feature>
<dbReference type="EMBL" id="JTDY01000482">
    <property type="protein sequence ID" value="KOB76983.1"/>
    <property type="molecule type" value="Genomic_DNA"/>
</dbReference>